<proteinExistence type="predicted"/>
<dbReference type="InterPro" id="IPR023214">
    <property type="entry name" value="HAD_sf"/>
</dbReference>
<dbReference type="SFLD" id="SFLDG01129">
    <property type="entry name" value="C1.5:_HAD__Beta-PGM__Phosphata"/>
    <property type="match status" value="1"/>
</dbReference>
<dbReference type="SFLD" id="SFLDS00003">
    <property type="entry name" value="Haloacid_Dehalogenase"/>
    <property type="match status" value="1"/>
</dbReference>
<keyword evidence="2" id="KW-1185">Reference proteome</keyword>
<dbReference type="NCBIfam" id="TIGR01509">
    <property type="entry name" value="HAD-SF-IA-v3"/>
    <property type="match status" value="1"/>
</dbReference>
<accession>A0ABY0F9M9</accession>
<dbReference type="PANTHER" id="PTHR18901:SF38">
    <property type="entry name" value="PSEUDOURIDINE-5'-PHOSPHATASE"/>
    <property type="match status" value="1"/>
</dbReference>
<organism evidence="1 2">
    <name type="scientific">Crenobacter cavernae</name>
    <dbReference type="NCBI Taxonomy" id="2290923"/>
    <lineage>
        <taxon>Bacteria</taxon>
        <taxon>Pseudomonadati</taxon>
        <taxon>Pseudomonadota</taxon>
        <taxon>Betaproteobacteria</taxon>
        <taxon>Neisseriales</taxon>
        <taxon>Neisseriaceae</taxon>
        <taxon>Crenobacter</taxon>
    </lineage>
</organism>
<dbReference type="InterPro" id="IPR006439">
    <property type="entry name" value="HAD-SF_hydro_IA"/>
</dbReference>
<comment type="caution">
    <text evidence="1">The sequence shown here is derived from an EMBL/GenBank/DDBJ whole genome shotgun (WGS) entry which is preliminary data.</text>
</comment>
<dbReference type="Pfam" id="PF00702">
    <property type="entry name" value="Hydrolase"/>
    <property type="match status" value="1"/>
</dbReference>
<name>A0ABY0F9M9_9NEIS</name>
<evidence type="ECO:0000313" key="2">
    <source>
        <dbReference type="Proteomes" id="UP000290682"/>
    </source>
</evidence>
<gene>
    <name evidence="1" type="ORF">EBB06_14120</name>
</gene>
<dbReference type="CDD" id="cd07505">
    <property type="entry name" value="HAD_BPGM-like"/>
    <property type="match status" value="1"/>
</dbReference>
<dbReference type="InterPro" id="IPR023198">
    <property type="entry name" value="PGP-like_dom2"/>
</dbReference>
<evidence type="ECO:0000313" key="1">
    <source>
        <dbReference type="EMBL" id="RXZ42178.1"/>
    </source>
</evidence>
<dbReference type="PANTHER" id="PTHR18901">
    <property type="entry name" value="2-DEOXYGLUCOSE-6-PHOSPHATE PHOSPHATASE 2"/>
    <property type="match status" value="1"/>
</dbReference>
<reference evidence="1 2" key="1">
    <citation type="submission" date="2018-10" db="EMBL/GenBank/DDBJ databases">
        <title>Draft genome of Fastidiocella sp. strain 375T, a bacterium isolated from a karstic cave dripping water.</title>
        <authorList>
            <person name="Coelho C."/>
            <person name="Verissimo A."/>
            <person name="Tiago I."/>
        </authorList>
    </citation>
    <scope>NUCLEOTIDE SEQUENCE [LARGE SCALE GENOMIC DNA]</scope>
    <source>
        <strain evidence="1 2">CAVE-375</strain>
    </source>
</reference>
<sequence length="224" mass="24211">MSSPRFDALLFDLDGLMIDSERVGADSWRLAGTDLGHEVDEALLAALAGLSVTRSEAVVAQFLGDETLARALHTQSRAHYQRLVHEGEIPLKPGIEALLNWARDADVPRAVATSTMREMADVKLARSGLIRFFDETVAGDEVSETKPAPDVYLAAAARLNVEPARCLVLEDSYYGVLAARAAGMQVILVPDGTPPDEETVAKALAVCADLDEALSLLRPWFAKR</sequence>
<dbReference type="SFLD" id="SFLDG01135">
    <property type="entry name" value="C1.5.6:_HAD__Beta-PGM__Phospha"/>
    <property type="match status" value="1"/>
</dbReference>
<dbReference type="Gene3D" id="3.40.50.1000">
    <property type="entry name" value="HAD superfamily/HAD-like"/>
    <property type="match status" value="1"/>
</dbReference>
<protein>
    <submittedName>
        <fullName evidence="1">HAD family phosphatase</fullName>
    </submittedName>
</protein>
<dbReference type="Gene3D" id="1.10.150.240">
    <property type="entry name" value="Putative phosphatase, domain 2"/>
    <property type="match status" value="1"/>
</dbReference>
<dbReference type="Proteomes" id="UP000290682">
    <property type="component" value="Unassembled WGS sequence"/>
</dbReference>
<dbReference type="InterPro" id="IPR036412">
    <property type="entry name" value="HAD-like_sf"/>
</dbReference>
<dbReference type="SUPFAM" id="SSF56784">
    <property type="entry name" value="HAD-like"/>
    <property type="match status" value="1"/>
</dbReference>
<dbReference type="EMBL" id="REGR01000015">
    <property type="protein sequence ID" value="RXZ42178.1"/>
    <property type="molecule type" value="Genomic_DNA"/>
</dbReference>
<dbReference type="RefSeq" id="WP_129213791.1">
    <property type="nucleotide sequence ID" value="NZ_REGR01000015.1"/>
</dbReference>